<accession>A0A9D7XHB8</accession>
<comment type="similarity">
    <text evidence="4">Belongs to the PNP synthase family.</text>
</comment>
<feature type="binding site" evidence="4">
    <location>
        <position position="19"/>
    </location>
    <ligand>
        <name>3-amino-2-oxopropyl phosphate</name>
        <dbReference type="ChEBI" id="CHEBI:57279"/>
    </ligand>
</feature>
<comment type="caution">
    <text evidence="6">The sequence shown here is derived from an EMBL/GenBank/DDBJ whole genome shotgun (WGS) entry which is preliminary data.</text>
</comment>
<dbReference type="GO" id="GO:0033856">
    <property type="term" value="F:pyridoxine 5'-phosphate synthase activity"/>
    <property type="evidence" value="ECO:0007669"/>
    <property type="project" value="UniProtKB-UniRule"/>
</dbReference>
<evidence type="ECO:0000256" key="2">
    <source>
        <dbReference type="ARBA" id="ARBA00022679"/>
    </source>
</evidence>
<dbReference type="NCBIfam" id="NF003627">
    <property type="entry name" value="PRK05265.1-5"/>
    <property type="match status" value="1"/>
</dbReference>
<comment type="catalytic activity">
    <reaction evidence="4">
        <text>3-amino-2-oxopropyl phosphate + 1-deoxy-D-xylulose 5-phosphate = pyridoxine 5'-phosphate + phosphate + 2 H2O + H(+)</text>
        <dbReference type="Rhea" id="RHEA:15265"/>
        <dbReference type="ChEBI" id="CHEBI:15377"/>
        <dbReference type="ChEBI" id="CHEBI:15378"/>
        <dbReference type="ChEBI" id="CHEBI:43474"/>
        <dbReference type="ChEBI" id="CHEBI:57279"/>
        <dbReference type="ChEBI" id="CHEBI:57792"/>
        <dbReference type="ChEBI" id="CHEBI:58589"/>
        <dbReference type="EC" id="2.6.99.2"/>
    </reaction>
</comment>
<protein>
    <recommendedName>
        <fullName evidence="4 5">Pyridoxine 5'-phosphate synthase</fullName>
        <shortName evidence="4">PNP synthase</shortName>
        <ecNumber evidence="4 5">2.6.99.2</ecNumber>
    </recommendedName>
</protein>
<dbReference type="SUPFAM" id="SSF63892">
    <property type="entry name" value="Pyridoxine 5'-phosphate synthase"/>
    <property type="match status" value="1"/>
</dbReference>
<feature type="active site" description="Proton acceptor" evidence="4">
    <location>
        <position position="44"/>
    </location>
</feature>
<feature type="active site" description="Proton acceptor" evidence="4">
    <location>
        <position position="71"/>
    </location>
</feature>
<comment type="subunit">
    <text evidence="4">Homooctamer; tetramer of dimers.</text>
</comment>
<keyword evidence="3 4" id="KW-0664">Pyridoxine biosynthesis</keyword>
<dbReference type="EC" id="2.6.99.2" evidence="4 5"/>
<dbReference type="Gene3D" id="3.20.20.70">
    <property type="entry name" value="Aldolase class I"/>
    <property type="match status" value="1"/>
</dbReference>
<dbReference type="Proteomes" id="UP000886657">
    <property type="component" value="Unassembled WGS sequence"/>
</dbReference>
<feature type="binding site" evidence="4">
    <location>
        <position position="193"/>
    </location>
    <ligand>
        <name>3-amino-2-oxopropyl phosphate</name>
        <dbReference type="ChEBI" id="CHEBI:57279"/>
    </ligand>
</feature>
<dbReference type="InterPro" id="IPR004569">
    <property type="entry name" value="PyrdxlP_synth_PdxJ"/>
</dbReference>
<evidence type="ECO:0000256" key="4">
    <source>
        <dbReference type="HAMAP-Rule" id="MF_00279"/>
    </source>
</evidence>
<dbReference type="GO" id="GO:0008615">
    <property type="term" value="P:pyridoxine biosynthetic process"/>
    <property type="evidence" value="ECO:0007669"/>
    <property type="project" value="UniProtKB-UniRule"/>
</dbReference>
<comment type="subcellular location">
    <subcellularLocation>
        <location evidence="4">Cytoplasm</location>
    </subcellularLocation>
</comment>
<dbReference type="HAMAP" id="MF_00279">
    <property type="entry name" value="PdxJ"/>
    <property type="match status" value="1"/>
</dbReference>
<dbReference type="EMBL" id="JADKIO010000005">
    <property type="protein sequence ID" value="MBK9795917.1"/>
    <property type="molecule type" value="Genomic_DNA"/>
</dbReference>
<feature type="binding site" evidence="4">
    <location>
        <position position="46"/>
    </location>
    <ligand>
        <name>1-deoxy-D-xylulose 5-phosphate</name>
        <dbReference type="ChEBI" id="CHEBI:57792"/>
    </ligand>
</feature>
<proteinExistence type="inferred from homology"/>
<feature type="binding site" evidence="4">
    <location>
        <begin position="10"/>
        <end position="11"/>
    </location>
    <ligand>
        <name>1-deoxy-D-xylulose 5-phosphate</name>
        <dbReference type="ChEBI" id="CHEBI:57792"/>
    </ligand>
</feature>
<dbReference type="Pfam" id="PF03740">
    <property type="entry name" value="PdxJ"/>
    <property type="match status" value="1"/>
</dbReference>
<dbReference type="PANTHER" id="PTHR30456">
    <property type="entry name" value="PYRIDOXINE 5'-PHOSPHATE SYNTHASE"/>
    <property type="match status" value="1"/>
</dbReference>
<evidence type="ECO:0000256" key="3">
    <source>
        <dbReference type="ARBA" id="ARBA00023096"/>
    </source>
</evidence>
<feature type="binding site" evidence="4">
    <location>
        <position position="51"/>
    </location>
    <ligand>
        <name>1-deoxy-D-xylulose 5-phosphate</name>
        <dbReference type="ChEBI" id="CHEBI:57792"/>
    </ligand>
</feature>
<dbReference type="InterPro" id="IPR036130">
    <property type="entry name" value="Pyridoxine-5'_phos_synth"/>
</dbReference>
<evidence type="ECO:0000256" key="1">
    <source>
        <dbReference type="ARBA" id="ARBA00022490"/>
    </source>
</evidence>
<feature type="site" description="Transition state stabilizer" evidence="4">
    <location>
        <position position="152"/>
    </location>
</feature>
<feature type="binding site" evidence="4">
    <location>
        <position position="8"/>
    </location>
    <ligand>
        <name>3-amino-2-oxopropyl phosphate</name>
        <dbReference type="ChEBI" id="CHEBI:57279"/>
    </ligand>
</feature>
<keyword evidence="1 4" id="KW-0963">Cytoplasm</keyword>
<name>A0A9D7XHB8_9BACT</name>
<feature type="binding site" evidence="4">
    <location>
        <position position="101"/>
    </location>
    <ligand>
        <name>1-deoxy-D-xylulose 5-phosphate</name>
        <dbReference type="ChEBI" id="CHEBI:57792"/>
    </ligand>
</feature>
<evidence type="ECO:0000313" key="7">
    <source>
        <dbReference type="Proteomes" id="UP000886657"/>
    </source>
</evidence>
<dbReference type="CDD" id="cd00003">
    <property type="entry name" value="PNPsynthase"/>
    <property type="match status" value="1"/>
</dbReference>
<reference evidence="6" key="1">
    <citation type="submission" date="2020-10" db="EMBL/GenBank/DDBJ databases">
        <title>Connecting structure to function with the recovery of over 1000 high-quality activated sludge metagenome-assembled genomes encoding full-length rRNA genes using long-read sequencing.</title>
        <authorList>
            <person name="Singleton C.M."/>
            <person name="Petriglieri F."/>
            <person name="Kristensen J.M."/>
            <person name="Kirkegaard R.H."/>
            <person name="Michaelsen T.Y."/>
            <person name="Andersen M.H."/>
            <person name="Karst S.M."/>
            <person name="Dueholm M.S."/>
            <person name="Nielsen P.H."/>
            <person name="Albertsen M."/>
        </authorList>
    </citation>
    <scope>NUCLEOTIDE SEQUENCE</scope>
    <source>
        <strain evidence="6">Skiv_18-Q3-R9-52_MAXAC.067</strain>
    </source>
</reference>
<dbReference type="GO" id="GO:0005829">
    <property type="term" value="C:cytosol"/>
    <property type="evidence" value="ECO:0007669"/>
    <property type="project" value="TreeGrafter"/>
</dbReference>
<gene>
    <name evidence="4" type="primary">pdxJ</name>
    <name evidence="6" type="ORF">IPP58_05385</name>
</gene>
<dbReference type="NCBIfam" id="TIGR00559">
    <property type="entry name" value="pdxJ"/>
    <property type="match status" value="1"/>
</dbReference>
<dbReference type="AlphaFoldDB" id="A0A9D7XHB8"/>
<feature type="active site" description="Proton donor" evidence="4">
    <location>
        <position position="192"/>
    </location>
</feature>
<organism evidence="6 7">
    <name type="scientific">Candidatus Geothrix skivensis</name>
    <dbReference type="NCBI Taxonomy" id="2954439"/>
    <lineage>
        <taxon>Bacteria</taxon>
        <taxon>Pseudomonadati</taxon>
        <taxon>Acidobacteriota</taxon>
        <taxon>Holophagae</taxon>
        <taxon>Holophagales</taxon>
        <taxon>Holophagaceae</taxon>
        <taxon>Geothrix</taxon>
    </lineage>
</organism>
<dbReference type="PANTHER" id="PTHR30456:SF0">
    <property type="entry name" value="PYRIDOXINE 5'-PHOSPHATE SYNTHASE"/>
    <property type="match status" value="1"/>
</dbReference>
<comment type="function">
    <text evidence="4">Catalyzes the complicated ring closure reaction between the two acyclic compounds 1-deoxy-D-xylulose-5-phosphate (DXP) and 3-amino-2-oxopropyl phosphate (1-amino-acetone-3-phosphate or AAP) to form pyridoxine 5'-phosphate (PNP) and inorganic phosphate.</text>
</comment>
<sequence>MNLRLGVNIDHVATLRQVRGGHEPEPVAAALLAQSAGAHGITVHLRGDRRHIQERDLRVLKEVLAVPLNVECAATPEALEAVIPCKPSWVTLVPESREELTTQGGLDVIFLQGMLKPVVRELRGAGLHVSLFVDPVLDQVKMAAKLEADAVELNTGAYSDLPMDSDAGLELGRLREAARLSSRLGLRVLAGHGLNLQNVGPVAAIPEIDELNIGHSLIGRSVFVGLERAVEEMLNAMGEARS</sequence>
<dbReference type="InterPro" id="IPR013785">
    <property type="entry name" value="Aldolase_TIM"/>
</dbReference>
<evidence type="ECO:0000313" key="6">
    <source>
        <dbReference type="EMBL" id="MBK9795917.1"/>
    </source>
</evidence>
<dbReference type="NCBIfam" id="NF003625">
    <property type="entry name" value="PRK05265.1-3"/>
    <property type="match status" value="1"/>
</dbReference>
<feature type="binding site" evidence="4">
    <location>
        <begin position="214"/>
        <end position="215"/>
    </location>
    <ligand>
        <name>3-amino-2-oxopropyl phosphate</name>
        <dbReference type="ChEBI" id="CHEBI:57279"/>
    </ligand>
</feature>
<keyword evidence="2 4" id="KW-0808">Transferase</keyword>
<evidence type="ECO:0000256" key="5">
    <source>
        <dbReference type="NCBIfam" id="TIGR00559"/>
    </source>
</evidence>
<comment type="pathway">
    <text evidence="4">Cofactor biosynthesis; pyridoxine 5'-phosphate biosynthesis; pyridoxine 5'-phosphate from D-erythrose 4-phosphate: step 5/5.</text>
</comment>